<evidence type="ECO:0000313" key="4">
    <source>
        <dbReference type="Proteomes" id="UP001157006"/>
    </source>
</evidence>
<evidence type="ECO:0000256" key="1">
    <source>
        <dbReference type="SAM" id="MobiDB-lite"/>
    </source>
</evidence>
<dbReference type="EMBL" id="OX451735">
    <property type="protein sequence ID" value="CAI8593272.1"/>
    <property type="molecule type" value="Genomic_DNA"/>
</dbReference>
<protein>
    <submittedName>
        <fullName evidence="3">Uncharacterized protein</fullName>
    </submittedName>
</protein>
<evidence type="ECO:0000256" key="2">
    <source>
        <dbReference type="SAM" id="Phobius"/>
    </source>
</evidence>
<sequence length="124" mass="13639">MTLAVAVGCLTHMPMLPTSNCTSKKLVIITIGELYLVFLLGKCIVNDKKKRQVERKRSNLGSTGAGGGGSNPGTTKIIDQRPENAEDGEVLDNNTFAFDFTHNEWLVIFLFLILLMDSTCFKTN</sequence>
<feature type="transmembrane region" description="Helical" evidence="2">
    <location>
        <begin position="26"/>
        <end position="45"/>
    </location>
</feature>
<accession>A0AAV0Z629</accession>
<evidence type="ECO:0000313" key="3">
    <source>
        <dbReference type="EMBL" id="CAI8593272.1"/>
    </source>
</evidence>
<feature type="region of interest" description="Disordered" evidence="1">
    <location>
        <begin position="50"/>
        <end position="86"/>
    </location>
</feature>
<keyword evidence="2" id="KW-0472">Membrane</keyword>
<name>A0AAV0Z629_VICFA</name>
<keyword evidence="4" id="KW-1185">Reference proteome</keyword>
<organism evidence="3 4">
    <name type="scientific">Vicia faba</name>
    <name type="common">Broad bean</name>
    <name type="synonym">Faba vulgaris</name>
    <dbReference type="NCBI Taxonomy" id="3906"/>
    <lineage>
        <taxon>Eukaryota</taxon>
        <taxon>Viridiplantae</taxon>
        <taxon>Streptophyta</taxon>
        <taxon>Embryophyta</taxon>
        <taxon>Tracheophyta</taxon>
        <taxon>Spermatophyta</taxon>
        <taxon>Magnoliopsida</taxon>
        <taxon>eudicotyledons</taxon>
        <taxon>Gunneridae</taxon>
        <taxon>Pentapetalae</taxon>
        <taxon>rosids</taxon>
        <taxon>fabids</taxon>
        <taxon>Fabales</taxon>
        <taxon>Fabaceae</taxon>
        <taxon>Papilionoideae</taxon>
        <taxon>50 kb inversion clade</taxon>
        <taxon>NPAAA clade</taxon>
        <taxon>Hologalegina</taxon>
        <taxon>IRL clade</taxon>
        <taxon>Fabeae</taxon>
        <taxon>Vicia</taxon>
    </lineage>
</organism>
<dbReference type="AlphaFoldDB" id="A0AAV0Z629"/>
<proteinExistence type="predicted"/>
<keyword evidence="2" id="KW-1133">Transmembrane helix</keyword>
<keyword evidence="2" id="KW-0812">Transmembrane</keyword>
<dbReference type="Proteomes" id="UP001157006">
    <property type="component" value="Chromosome 1S"/>
</dbReference>
<gene>
    <name evidence="3" type="ORF">VFH_I082880</name>
</gene>
<reference evidence="3 4" key="1">
    <citation type="submission" date="2023-01" db="EMBL/GenBank/DDBJ databases">
        <authorList>
            <person name="Kreplak J."/>
        </authorList>
    </citation>
    <scope>NUCLEOTIDE SEQUENCE [LARGE SCALE GENOMIC DNA]</scope>
</reference>